<protein>
    <submittedName>
        <fullName evidence="1">Uncharacterized protein</fullName>
    </submittedName>
</protein>
<dbReference type="SUPFAM" id="SSF53474">
    <property type="entry name" value="alpha/beta-Hydrolases"/>
    <property type="match status" value="1"/>
</dbReference>
<sequence>MGVATKVFPDLGFEFKCMVSMAGDYSMIAGSRFNAETFVASGLKVWPYHFDVLPPGSAIEYGVRHSIEPQMAFQLPTPSYPAAQM</sequence>
<dbReference type="InterPro" id="IPR029058">
    <property type="entry name" value="AB_hydrolase_fold"/>
</dbReference>
<organism evidence="1 2">
    <name type="scientific">Coleophoma cylindrospora</name>
    <dbReference type="NCBI Taxonomy" id="1849047"/>
    <lineage>
        <taxon>Eukaryota</taxon>
        <taxon>Fungi</taxon>
        <taxon>Dikarya</taxon>
        <taxon>Ascomycota</taxon>
        <taxon>Pezizomycotina</taxon>
        <taxon>Leotiomycetes</taxon>
        <taxon>Helotiales</taxon>
        <taxon>Dermateaceae</taxon>
        <taxon>Coleophoma</taxon>
    </lineage>
</organism>
<reference evidence="1 2" key="1">
    <citation type="journal article" date="2018" name="IMA Fungus">
        <title>IMA Genome-F 9: Draft genome sequence of Annulohypoxylon stygium, Aspergillus mulundensis, Berkeleyomyces basicola (syn. Thielaviopsis basicola), Ceratocystis smalleyi, two Cercospora beticola strains, Coleophoma cylindrospora, Fusarium fracticaudum, Phialophora cf. hyalina, and Morchella septimelata.</title>
        <authorList>
            <person name="Wingfield B.D."/>
            <person name="Bills G.F."/>
            <person name="Dong Y."/>
            <person name="Huang W."/>
            <person name="Nel W.J."/>
            <person name="Swalarsk-Parry B.S."/>
            <person name="Vaghefi N."/>
            <person name="Wilken P.M."/>
            <person name="An Z."/>
            <person name="de Beer Z.W."/>
            <person name="De Vos L."/>
            <person name="Chen L."/>
            <person name="Duong T.A."/>
            <person name="Gao Y."/>
            <person name="Hammerbacher A."/>
            <person name="Kikkert J.R."/>
            <person name="Li Y."/>
            <person name="Li H."/>
            <person name="Li K."/>
            <person name="Li Q."/>
            <person name="Liu X."/>
            <person name="Ma X."/>
            <person name="Naidoo K."/>
            <person name="Pethybridge S.J."/>
            <person name="Sun J."/>
            <person name="Steenkamp E.T."/>
            <person name="van der Nest M.A."/>
            <person name="van Wyk S."/>
            <person name="Wingfield M.J."/>
            <person name="Xiong C."/>
            <person name="Yue Q."/>
            <person name="Zhang X."/>
        </authorList>
    </citation>
    <scope>NUCLEOTIDE SEQUENCE [LARGE SCALE GENOMIC DNA]</scope>
    <source>
        <strain evidence="1 2">BP6252</strain>
    </source>
</reference>
<comment type="caution">
    <text evidence="1">The sequence shown here is derived from an EMBL/GenBank/DDBJ whole genome shotgun (WGS) entry which is preliminary data.</text>
</comment>
<dbReference type="Proteomes" id="UP000256645">
    <property type="component" value="Unassembled WGS sequence"/>
</dbReference>
<dbReference type="AlphaFoldDB" id="A0A3D8QCC9"/>
<name>A0A3D8QCC9_9HELO</name>
<evidence type="ECO:0000313" key="2">
    <source>
        <dbReference type="Proteomes" id="UP000256645"/>
    </source>
</evidence>
<accession>A0A3D8QCC9</accession>
<evidence type="ECO:0000313" key="1">
    <source>
        <dbReference type="EMBL" id="RDW59439.1"/>
    </source>
</evidence>
<gene>
    <name evidence="1" type="ORF">BP6252_12526</name>
</gene>
<proteinExistence type="predicted"/>
<dbReference type="EMBL" id="PDLM01000016">
    <property type="protein sequence ID" value="RDW59439.1"/>
    <property type="molecule type" value="Genomic_DNA"/>
</dbReference>
<keyword evidence="2" id="KW-1185">Reference proteome</keyword>